<organism evidence="1">
    <name type="scientific">Hyperionvirus sp</name>
    <dbReference type="NCBI Taxonomy" id="2487770"/>
    <lineage>
        <taxon>Viruses</taxon>
        <taxon>Varidnaviria</taxon>
        <taxon>Bamfordvirae</taxon>
        <taxon>Nucleocytoviricota</taxon>
        <taxon>Megaviricetes</taxon>
        <taxon>Imitervirales</taxon>
        <taxon>Mimiviridae</taxon>
        <taxon>Klosneuvirinae</taxon>
    </lineage>
</organism>
<reference evidence="1" key="1">
    <citation type="submission" date="2018-10" db="EMBL/GenBank/DDBJ databases">
        <title>Hidden diversity of soil giant viruses.</title>
        <authorList>
            <person name="Schulz F."/>
            <person name="Alteio L."/>
            <person name="Goudeau D."/>
            <person name="Ryan E.M."/>
            <person name="Malmstrom R.R."/>
            <person name="Blanchard J."/>
            <person name="Woyke T."/>
        </authorList>
    </citation>
    <scope>NUCLEOTIDE SEQUENCE</scope>
    <source>
        <strain evidence="1">HYV1</strain>
    </source>
</reference>
<accession>A0A3G5AD50</accession>
<gene>
    <name evidence="1" type="ORF">Hyperionvirus12_20</name>
</gene>
<sequence>MDRLFVAEGIIHAIGGAAMSFLSYCRVSDVELKMVRRTNFYEIEIARYGGVLFICFEGDKKYVEANWNKRVCAFSTIDDLLKAIVFVLNFEGEVVAEPEEVPHYVRKDLRIMVEDQETTPTPYPSPMGGDEEFEEKKIYEMDTIKFEEVPNKIILERLAKISDGYINMMIPKINGAMKRLEKCSGLSYTKINVNPFQQVCVQFDERTRREYSWDLIHYGPHNKDVGWFARDKMFWANYGILSPFEQLQQFLQQHGYRLIDVSHVPKYVNLRLYTVKKID</sequence>
<evidence type="ECO:0000313" key="1">
    <source>
        <dbReference type="EMBL" id="AYV83823.1"/>
    </source>
</evidence>
<protein>
    <submittedName>
        <fullName evidence="1">Uncharacterized protein</fullName>
    </submittedName>
</protein>
<dbReference type="EMBL" id="MK072394">
    <property type="protein sequence ID" value="AYV83823.1"/>
    <property type="molecule type" value="Genomic_DNA"/>
</dbReference>
<proteinExistence type="predicted"/>
<name>A0A3G5AD50_9VIRU</name>